<keyword evidence="1" id="KW-0547">Nucleotide-binding</keyword>
<dbReference type="Gene3D" id="2.30.110.10">
    <property type="entry name" value="Electron Transport, Fmn-binding Protein, Chain A"/>
    <property type="match status" value="1"/>
</dbReference>
<dbReference type="Gene3D" id="2.40.10.220">
    <property type="entry name" value="predicted glycosyltransferase like domains"/>
    <property type="match status" value="2"/>
</dbReference>
<feature type="non-terminal residue" evidence="5">
    <location>
        <position position="1"/>
    </location>
</feature>
<feature type="domain" description="PilZ" evidence="3">
    <location>
        <begin position="277"/>
        <end position="361"/>
    </location>
</feature>
<dbReference type="InterPro" id="IPR009926">
    <property type="entry name" value="T3SS_YcgR_PilZN"/>
</dbReference>
<gene>
    <name evidence="5" type="ORF">MNBD_NITROSPINAE03-1033</name>
</gene>
<organism evidence="5">
    <name type="scientific">hydrothermal vent metagenome</name>
    <dbReference type="NCBI Taxonomy" id="652676"/>
    <lineage>
        <taxon>unclassified sequences</taxon>
        <taxon>metagenomes</taxon>
        <taxon>ecological metagenomes</taxon>
    </lineage>
</organism>
<evidence type="ECO:0008006" key="6">
    <source>
        <dbReference type="Google" id="ProtNLM"/>
    </source>
</evidence>
<feature type="domain" description="Type III secretion system flagellar brake protein YcgR PilZN" evidence="4">
    <location>
        <begin position="199"/>
        <end position="268"/>
    </location>
</feature>
<evidence type="ECO:0000313" key="5">
    <source>
        <dbReference type="EMBL" id="VAX24407.1"/>
    </source>
</evidence>
<evidence type="ECO:0000259" key="4">
    <source>
        <dbReference type="Pfam" id="PF12945"/>
    </source>
</evidence>
<reference evidence="5" key="1">
    <citation type="submission" date="2018-06" db="EMBL/GenBank/DDBJ databases">
        <authorList>
            <person name="Zhirakovskaya E."/>
        </authorList>
    </citation>
    <scope>NUCLEOTIDE SEQUENCE</scope>
</reference>
<evidence type="ECO:0000256" key="1">
    <source>
        <dbReference type="ARBA" id="ARBA00022741"/>
    </source>
</evidence>
<dbReference type="InterPro" id="IPR012349">
    <property type="entry name" value="Split_barrel_FMN-bd"/>
</dbReference>
<dbReference type="EMBL" id="UOGB01000295">
    <property type="protein sequence ID" value="VAX24407.1"/>
    <property type="molecule type" value="Genomic_DNA"/>
</dbReference>
<sequence length="402" mass="45059">QYLLVDIPGGLWTVPSKEPILCKLFSAGAARGFKTEFLGILRELKLLILKYPSDIVDKTNRSSSRFNTTLPVSVLGGPDGEQERGKGVITNISKGGCQIVCPTCSGQLKIGDKLYLRASLAAGSTIEKAPCQLRRSTRLNGQITYNVKFNMGVRENLTAVHKFLGNLDLFDLKEKEILTPPGPVDFIPTGEFCQVQVEDFKFNSVFRGHFSPNYFLMDIPSFKGSGKYIPRDCLITVRFVHKGMAYGFETTLIRMYTKPFTICVLEYPQQINNIYLRKSLRLNIFLLSKLQADQRAIDGAIIDLSKGGCLLSTQQSGIKVGENCFLESHLPTGAKIDRLLCQTRSLRKREDKMMIGLDFGKHESNLSFHQEKEDSYSLLKSYYDECMIGSAFAQTPRVVEDD</sequence>
<protein>
    <recommendedName>
        <fullName evidence="6">PilZ domain-containing protein</fullName>
    </recommendedName>
</protein>
<proteinExistence type="predicted"/>
<dbReference type="GO" id="GO:0035438">
    <property type="term" value="F:cyclic-di-GMP binding"/>
    <property type="evidence" value="ECO:0007669"/>
    <property type="project" value="InterPro"/>
</dbReference>
<accession>A0A3B1D6R6</accession>
<name>A0A3B1D6R6_9ZZZZ</name>
<dbReference type="Pfam" id="PF12945">
    <property type="entry name" value="PilZNR"/>
    <property type="match status" value="1"/>
</dbReference>
<evidence type="ECO:0000256" key="2">
    <source>
        <dbReference type="ARBA" id="ARBA00023143"/>
    </source>
</evidence>
<evidence type="ECO:0000259" key="3">
    <source>
        <dbReference type="Pfam" id="PF07238"/>
    </source>
</evidence>
<dbReference type="InterPro" id="IPR009875">
    <property type="entry name" value="PilZ_domain"/>
</dbReference>
<dbReference type="SUPFAM" id="SSF141371">
    <property type="entry name" value="PilZ domain-like"/>
    <property type="match status" value="3"/>
</dbReference>
<feature type="domain" description="PilZ" evidence="3">
    <location>
        <begin position="60"/>
        <end position="153"/>
    </location>
</feature>
<dbReference type="Pfam" id="PF07238">
    <property type="entry name" value="PilZ"/>
    <property type="match status" value="2"/>
</dbReference>
<keyword evidence="2" id="KW-0975">Bacterial flagellum</keyword>
<dbReference type="AlphaFoldDB" id="A0A3B1D6R6"/>